<dbReference type="STRING" id="137246.A0A401SZ09"/>
<gene>
    <name evidence="5" type="ORF">chiPu_0014128</name>
</gene>
<dbReference type="OrthoDB" id="26679at2759"/>
<protein>
    <recommendedName>
        <fullName evidence="7">LysM domain-containing protein</fullName>
    </recommendedName>
</protein>
<dbReference type="InterPro" id="IPR006571">
    <property type="entry name" value="TLDc_dom"/>
</dbReference>
<dbReference type="SUPFAM" id="SSF54106">
    <property type="entry name" value="LysM domain"/>
    <property type="match status" value="1"/>
</dbReference>
<feature type="compositionally biased region" description="Low complexity" evidence="2">
    <location>
        <begin position="142"/>
        <end position="160"/>
    </location>
</feature>
<sequence>MDLKEQRQEKRLKKKFKQTRAISMKSPGNEYENNKMASTTKDAAELNSAPSLSVINPSGRTRNTDFQQYYSMEHKSEEKNGRTLVQEKPVGTMEYRAGVEDTLCSIALKFNSTPNQLVKLNKLYSQSIVPGQQLYVPDPGLSEDSSISSSPRQSQTLSSSDVEYVKLSDADSAEMSSLQWYSSQHSIHSSLSPMWDEVPFSERFLKICCRYFTNGKGVIMGILLLTPEKIFFDPYKSHPLVIENGCEDYLFSCNMESLISAVSHKDVSQMKLCTSSPLKKTSVQPQTGRNTANINRRKSHPVSLVAPTKDNTQCTKVKRKDSVPVDQGAEASTKFSSISHSCPDSLCQVDEKLSNEITELQDSVPEEDDETDHKETFTIPSRTKYGGDNLISENRHFYCDEQSIREEKFGPNVNYYGNQHLTHALTEEMLHKGNKLEKLCDSSYDTDDKTAAFCEINLSDHGCSEYQWCQRRENTEEKLLYSELSRVKEEEVCCAMNKTKGDLFSEYDKQKIQTKDILPTLAQKHELKQDLHHSDDEEDKFRLMFLCLKVRLPKKGRNLFQFGSTTSEDMSQNESKEYWFAMTQEKVAELHTYLKHWRPDIYLPESMGDTQFRDFVFLDGKCAFPLNEKLFGPFDEWEIISVEDDPVKHCKDIFDSEFGNMAPILQGKSNLLEPFHIETISKYLPLRTVGHPWLLAFSTYLHGFSLKTLYRKVANADSPVLLVLKDTCGQVFGALTSHPPRPSDRFNGTGETFLYTFNPDFKIFQWTGNNSFFTKGSSDSLAIGGGSGHFGLWLDEDLNHGRSHPCETFNNIVLSKNEDFKVQDLEVWTF</sequence>
<dbReference type="Gene3D" id="3.10.350.10">
    <property type="entry name" value="LysM domain"/>
    <property type="match status" value="1"/>
</dbReference>
<evidence type="ECO:0000256" key="1">
    <source>
        <dbReference type="ARBA" id="ARBA00009540"/>
    </source>
</evidence>
<name>A0A401SZ09_CHIPU</name>
<dbReference type="OMA" id="NESKEYW"/>
<evidence type="ECO:0000256" key="2">
    <source>
        <dbReference type="SAM" id="MobiDB-lite"/>
    </source>
</evidence>
<dbReference type="SMART" id="SM00257">
    <property type="entry name" value="LysM"/>
    <property type="match status" value="1"/>
</dbReference>
<dbReference type="InterPro" id="IPR018392">
    <property type="entry name" value="LysM"/>
</dbReference>
<accession>A0A401SZ09</accession>
<evidence type="ECO:0000259" key="3">
    <source>
        <dbReference type="PROSITE" id="PS51782"/>
    </source>
</evidence>
<dbReference type="AlphaFoldDB" id="A0A401SZ09"/>
<dbReference type="InterPro" id="IPR036779">
    <property type="entry name" value="LysM_dom_sf"/>
</dbReference>
<dbReference type="SMART" id="SM00584">
    <property type="entry name" value="TLDc"/>
    <property type="match status" value="1"/>
</dbReference>
<feature type="compositionally biased region" description="Polar residues" evidence="2">
    <location>
        <begin position="278"/>
        <end position="294"/>
    </location>
</feature>
<dbReference type="PROSITE" id="PS51886">
    <property type="entry name" value="TLDC"/>
    <property type="match status" value="1"/>
</dbReference>
<evidence type="ECO:0000259" key="4">
    <source>
        <dbReference type="PROSITE" id="PS51886"/>
    </source>
</evidence>
<feature type="domain" description="TLDc" evidence="4">
    <location>
        <begin position="670"/>
        <end position="830"/>
    </location>
</feature>
<keyword evidence="6" id="KW-1185">Reference proteome</keyword>
<organism evidence="5 6">
    <name type="scientific">Chiloscyllium punctatum</name>
    <name type="common">Brownbanded bambooshark</name>
    <name type="synonym">Hemiscyllium punctatum</name>
    <dbReference type="NCBI Taxonomy" id="137246"/>
    <lineage>
        <taxon>Eukaryota</taxon>
        <taxon>Metazoa</taxon>
        <taxon>Chordata</taxon>
        <taxon>Craniata</taxon>
        <taxon>Vertebrata</taxon>
        <taxon>Chondrichthyes</taxon>
        <taxon>Elasmobranchii</taxon>
        <taxon>Galeomorphii</taxon>
        <taxon>Galeoidea</taxon>
        <taxon>Orectolobiformes</taxon>
        <taxon>Hemiscylliidae</taxon>
        <taxon>Chiloscyllium</taxon>
    </lineage>
</organism>
<feature type="region of interest" description="Disordered" evidence="2">
    <location>
        <begin position="1"/>
        <end position="41"/>
    </location>
</feature>
<evidence type="ECO:0000313" key="6">
    <source>
        <dbReference type="Proteomes" id="UP000287033"/>
    </source>
</evidence>
<evidence type="ECO:0008006" key="7">
    <source>
        <dbReference type="Google" id="ProtNLM"/>
    </source>
</evidence>
<comment type="similarity">
    <text evidence="1">Belongs to the OXR1 family.</text>
</comment>
<dbReference type="CDD" id="cd00118">
    <property type="entry name" value="LysM"/>
    <property type="match status" value="1"/>
</dbReference>
<comment type="caution">
    <text evidence="5">The sequence shown here is derived from an EMBL/GenBank/DDBJ whole genome shotgun (WGS) entry which is preliminary data.</text>
</comment>
<feature type="domain" description="LysM" evidence="3">
    <location>
        <begin position="93"/>
        <end position="136"/>
    </location>
</feature>
<reference evidence="5 6" key="1">
    <citation type="journal article" date="2018" name="Nat. Ecol. Evol.">
        <title>Shark genomes provide insights into elasmobranch evolution and the origin of vertebrates.</title>
        <authorList>
            <person name="Hara Y"/>
            <person name="Yamaguchi K"/>
            <person name="Onimaru K"/>
            <person name="Kadota M"/>
            <person name="Koyanagi M"/>
            <person name="Keeley SD"/>
            <person name="Tatsumi K"/>
            <person name="Tanaka K"/>
            <person name="Motone F"/>
            <person name="Kageyama Y"/>
            <person name="Nozu R"/>
            <person name="Adachi N"/>
            <person name="Nishimura O"/>
            <person name="Nakagawa R"/>
            <person name="Tanegashima C"/>
            <person name="Kiyatake I"/>
            <person name="Matsumoto R"/>
            <person name="Murakumo K"/>
            <person name="Nishida K"/>
            <person name="Terakita A"/>
            <person name="Kuratani S"/>
            <person name="Sato K"/>
            <person name="Hyodo S Kuraku.S."/>
        </authorList>
    </citation>
    <scope>NUCLEOTIDE SEQUENCE [LARGE SCALE GENOMIC DNA]</scope>
</reference>
<dbReference type="GO" id="GO:0006979">
    <property type="term" value="P:response to oxidative stress"/>
    <property type="evidence" value="ECO:0007669"/>
    <property type="project" value="TreeGrafter"/>
</dbReference>
<dbReference type="PANTHER" id="PTHR23354:SF120">
    <property type="entry name" value="OXIDATION RESISTANCE PROTEIN 1-LIKE ISOFORM X1"/>
    <property type="match status" value="1"/>
</dbReference>
<proteinExistence type="inferred from homology"/>
<dbReference type="GO" id="GO:0006357">
    <property type="term" value="P:regulation of transcription by RNA polymerase II"/>
    <property type="evidence" value="ECO:0007669"/>
    <property type="project" value="TreeGrafter"/>
</dbReference>
<dbReference type="GO" id="GO:0005634">
    <property type="term" value="C:nucleus"/>
    <property type="evidence" value="ECO:0007669"/>
    <property type="project" value="TreeGrafter"/>
</dbReference>
<evidence type="ECO:0000313" key="5">
    <source>
        <dbReference type="EMBL" id="GCC35641.1"/>
    </source>
</evidence>
<dbReference type="Pfam" id="PF07534">
    <property type="entry name" value="TLD"/>
    <property type="match status" value="1"/>
</dbReference>
<dbReference type="Proteomes" id="UP000287033">
    <property type="component" value="Unassembled WGS sequence"/>
</dbReference>
<feature type="region of interest" description="Disordered" evidence="2">
    <location>
        <begin position="278"/>
        <end position="297"/>
    </location>
</feature>
<dbReference type="Pfam" id="PF01476">
    <property type="entry name" value="LysM"/>
    <property type="match status" value="1"/>
</dbReference>
<dbReference type="PANTHER" id="PTHR23354">
    <property type="entry name" value="NUCLEOLAR PROTEIN 7/ESTROGEN RECEPTOR COACTIVATOR-RELATED"/>
    <property type="match status" value="1"/>
</dbReference>
<dbReference type="EMBL" id="BEZZ01000727">
    <property type="protein sequence ID" value="GCC35641.1"/>
    <property type="molecule type" value="Genomic_DNA"/>
</dbReference>
<feature type="region of interest" description="Disordered" evidence="2">
    <location>
        <begin position="139"/>
        <end position="160"/>
    </location>
</feature>
<dbReference type="PROSITE" id="PS51782">
    <property type="entry name" value="LYSM"/>
    <property type="match status" value="1"/>
</dbReference>